<dbReference type="EMBL" id="JBHSDC010000002">
    <property type="protein sequence ID" value="MFC4230593.1"/>
    <property type="molecule type" value="Genomic_DNA"/>
</dbReference>
<feature type="compositionally biased region" description="Basic and acidic residues" evidence="1">
    <location>
        <begin position="12"/>
        <end position="22"/>
    </location>
</feature>
<feature type="region of interest" description="Disordered" evidence="1">
    <location>
        <begin position="1"/>
        <end position="22"/>
    </location>
</feature>
<dbReference type="RefSeq" id="WP_379011862.1">
    <property type="nucleotide sequence ID" value="NZ_JBHSDC010000002.1"/>
</dbReference>
<gene>
    <name evidence="2" type="ORF">ACFOW1_01735</name>
</gene>
<proteinExistence type="predicted"/>
<comment type="caution">
    <text evidence="2">The sequence shown here is derived from an EMBL/GenBank/DDBJ whole genome shotgun (WGS) entry which is preliminary data.</text>
</comment>
<organism evidence="2 3">
    <name type="scientific">Parasediminibacterium paludis</name>
    <dbReference type="NCBI Taxonomy" id="908966"/>
    <lineage>
        <taxon>Bacteria</taxon>
        <taxon>Pseudomonadati</taxon>
        <taxon>Bacteroidota</taxon>
        <taxon>Chitinophagia</taxon>
        <taxon>Chitinophagales</taxon>
        <taxon>Chitinophagaceae</taxon>
        <taxon>Parasediminibacterium</taxon>
    </lineage>
</organism>
<evidence type="ECO:0000256" key="1">
    <source>
        <dbReference type="SAM" id="MobiDB-lite"/>
    </source>
</evidence>
<accession>A0ABV8PR06</accession>
<name>A0ABV8PR06_9BACT</name>
<protein>
    <submittedName>
        <fullName evidence="2">Uncharacterized protein</fullName>
    </submittedName>
</protein>
<evidence type="ECO:0000313" key="2">
    <source>
        <dbReference type="EMBL" id="MFC4230593.1"/>
    </source>
</evidence>
<keyword evidence="3" id="KW-1185">Reference proteome</keyword>
<sequence>MKTKLQHSTNVHSERSTPPDAKHLLGEYPLANMSKNEFFKKVRTKRFITNYHPIQYAYVVTIDFEKLVQVKATPPFVGYQDKYPEKSFVSFSSAHSAKNDAWDEIRRLLQGFA</sequence>
<reference evidence="3" key="1">
    <citation type="journal article" date="2019" name="Int. J. Syst. Evol. Microbiol.">
        <title>The Global Catalogue of Microorganisms (GCM) 10K type strain sequencing project: providing services to taxonomists for standard genome sequencing and annotation.</title>
        <authorList>
            <consortium name="The Broad Institute Genomics Platform"/>
            <consortium name="The Broad Institute Genome Sequencing Center for Infectious Disease"/>
            <person name="Wu L."/>
            <person name="Ma J."/>
        </authorList>
    </citation>
    <scope>NUCLEOTIDE SEQUENCE [LARGE SCALE GENOMIC DNA]</scope>
    <source>
        <strain evidence="3">CECT 8010</strain>
    </source>
</reference>
<feature type="compositionally biased region" description="Polar residues" evidence="1">
    <location>
        <begin position="1"/>
        <end position="11"/>
    </location>
</feature>
<dbReference type="Proteomes" id="UP001595906">
    <property type="component" value="Unassembled WGS sequence"/>
</dbReference>
<evidence type="ECO:0000313" key="3">
    <source>
        <dbReference type="Proteomes" id="UP001595906"/>
    </source>
</evidence>